<dbReference type="FunCoup" id="E6W740">
    <property type="interactions" value="398"/>
</dbReference>
<dbReference type="InterPro" id="IPR014729">
    <property type="entry name" value="Rossmann-like_a/b/a_fold"/>
</dbReference>
<dbReference type="KEGG" id="din:Selin_0362"/>
<dbReference type="SUPFAM" id="SSF82114">
    <property type="entry name" value="Riboflavin kinase-like"/>
    <property type="match status" value="1"/>
</dbReference>
<evidence type="ECO:0000256" key="11">
    <source>
        <dbReference type="ARBA" id="ARBA00022840"/>
    </source>
</evidence>
<accession>E6W740</accession>
<organism evidence="17 18">
    <name type="scientific">Desulfurispirillum indicum (strain ATCC BAA-1389 / DSM 22839 / S5)</name>
    <dbReference type="NCBI Taxonomy" id="653733"/>
    <lineage>
        <taxon>Bacteria</taxon>
        <taxon>Pseudomonadati</taxon>
        <taxon>Chrysiogenota</taxon>
        <taxon>Chrysiogenia</taxon>
        <taxon>Chrysiogenales</taxon>
        <taxon>Chrysiogenaceae</taxon>
        <taxon>Desulfurispirillum</taxon>
    </lineage>
</organism>
<dbReference type="Gene3D" id="2.40.30.30">
    <property type="entry name" value="Riboflavin kinase-like"/>
    <property type="match status" value="1"/>
</dbReference>
<evidence type="ECO:0000256" key="2">
    <source>
        <dbReference type="ARBA" id="ARBA00004726"/>
    </source>
</evidence>
<comment type="catalytic activity">
    <reaction evidence="14 15">
        <text>FMN + ATP + H(+) = FAD + diphosphate</text>
        <dbReference type="Rhea" id="RHEA:17237"/>
        <dbReference type="ChEBI" id="CHEBI:15378"/>
        <dbReference type="ChEBI" id="CHEBI:30616"/>
        <dbReference type="ChEBI" id="CHEBI:33019"/>
        <dbReference type="ChEBI" id="CHEBI:57692"/>
        <dbReference type="ChEBI" id="CHEBI:58210"/>
        <dbReference type="EC" id="2.7.7.2"/>
    </reaction>
</comment>
<keyword evidence="5 15" id="KW-0288">FMN</keyword>
<dbReference type="UniPathway" id="UPA00276">
    <property type="reaction ID" value="UER00406"/>
</dbReference>
<comment type="catalytic activity">
    <reaction evidence="13 15">
        <text>riboflavin + ATP = FMN + ADP + H(+)</text>
        <dbReference type="Rhea" id="RHEA:14357"/>
        <dbReference type="ChEBI" id="CHEBI:15378"/>
        <dbReference type="ChEBI" id="CHEBI:30616"/>
        <dbReference type="ChEBI" id="CHEBI:57986"/>
        <dbReference type="ChEBI" id="CHEBI:58210"/>
        <dbReference type="ChEBI" id="CHEBI:456216"/>
        <dbReference type="EC" id="2.7.1.26"/>
    </reaction>
</comment>
<keyword evidence="18" id="KW-1185">Reference proteome</keyword>
<comment type="pathway">
    <text evidence="2 15">Cofactor biosynthesis; FAD biosynthesis; FAD from FMN: step 1/1.</text>
</comment>
<dbReference type="HOGENOM" id="CLU_048437_0_2_0"/>
<dbReference type="GO" id="GO:0008531">
    <property type="term" value="F:riboflavin kinase activity"/>
    <property type="evidence" value="ECO:0007669"/>
    <property type="project" value="UniProtKB-UniRule"/>
</dbReference>
<keyword evidence="4 15" id="KW-0285">Flavoprotein</keyword>
<dbReference type="Proteomes" id="UP000002572">
    <property type="component" value="Chromosome"/>
</dbReference>
<comment type="pathway">
    <text evidence="3 15">Cofactor biosynthesis; FMN biosynthesis; FMN from riboflavin (ATP route): step 1/1.</text>
</comment>
<feature type="domain" description="Riboflavin kinase" evidence="16">
    <location>
        <begin position="183"/>
        <end position="307"/>
    </location>
</feature>
<dbReference type="GO" id="GO:0005524">
    <property type="term" value="F:ATP binding"/>
    <property type="evidence" value="ECO:0007669"/>
    <property type="project" value="UniProtKB-UniRule"/>
</dbReference>
<dbReference type="EMBL" id="CP002432">
    <property type="protein sequence ID" value="ADU65118.1"/>
    <property type="molecule type" value="Genomic_DNA"/>
</dbReference>
<dbReference type="InterPro" id="IPR002606">
    <property type="entry name" value="Riboflavin_kinase_bac"/>
</dbReference>
<dbReference type="PIRSF" id="PIRSF004491">
    <property type="entry name" value="FAD_Synth"/>
    <property type="match status" value="1"/>
</dbReference>
<keyword evidence="7 15" id="KW-0548">Nucleotidyltransferase</keyword>
<evidence type="ECO:0000256" key="3">
    <source>
        <dbReference type="ARBA" id="ARBA00005201"/>
    </source>
</evidence>
<comment type="similarity">
    <text evidence="15">Belongs to the ribF family.</text>
</comment>
<dbReference type="NCBIfam" id="NF004162">
    <property type="entry name" value="PRK05627.1-5"/>
    <property type="match status" value="1"/>
</dbReference>
<keyword evidence="12" id="KW-0511">Multifunctional enzyme</keyword>
<dbReference type="EC" id="2.7.7.2" evidence="15"/>
<dbReference type="GO" id="GO:0009231">
    <property type="term" value="P:riboflavin biosynthetic process"/>
    <property type="evidence" value="ECO:0007669"/>
    <property type="project" value="InterPro"/>
</dbReference>
<evidence type="ECO:0000256" key="7">
    <source>
        <dbReference type="ARBA" id="ARBA00022695"/>
    </source>
</evidence>
<dbReference type="Pfam" id="PF01687">
    <property type="entry name" value="Flavokinase"/>
    <property type="match status" value="1"/>
</dbReference>
<keyword evidence="11 15" id="KW-0067">ATP-binding</keyword>
<dbReference type="NCBIfam" id="NF004160">
    <property type="entry name" value="PRK05627.1-3"/>
    <property type="match status" value="1"/>
</dbReference>
<dbReference type="NCBIfam" id="TIGR00083">
    <property type="entry name" value="ribF"/>
    <property type="match status" value="1"/>
</dbReference>
<dbReference type="UniPathway" id="UPA00277">
    <property type="reaction ID" value="UER00407"/>
</dbReference>
<dbReference type="eggNOG" id="COG0196">
    <property type="taxonomic scope" value="Bacteria"/>
</dbReference>
<dbReference type="FunFam" id="3.40.50.620:FF:000021">
    <property type="entry name" value="Riboflavin biosynthesis protein"/>
    <property type="match status" value="1"/>
</dbReference>
<proteinExistence type="inferred from homology"/>
<dbReference type="GO" id="GO:0009398">
    <property type="term" value="P:FMN biosynthetic process"/>
    <property type="evidence" value="ECO:0007669"/>
    <property type="project" value="UniProtKB-UniRule"/>
</dbReference>
<comment type="function">
    <text evidence="1">Catalyzes the phosphorylation of riboflavin to FMN followed by the adenylation of FMN to FAD.</text>
</comment>
<evidence type="ECO:0000256" key="1">
    <source>
        <dbReference type="ARBA" id="ARBA00002121"/>
    </source>
</evidence>
<evidence type="ECO:0000313" key="17">
    <source>
        <dbReference type="EMBL" id="ADU65118.1"/>
    </source>
</evidence>
<evidence type="ECO:0000256" key="6">
    <source>
        <dbReference type="ARBA" id="ARBA00022679"/>
    </source>
</evidence>
<keyword evidence="10 15" id="KW-0274">FAD</keyword>
<protein>
    <recommendedName>
        <fullName evidence="15">Riboflavin biosynthesis protein</fullName>
    </recommendedName>
    <domain>
        <recommendedName>
            <fullName evidence="15">Riboflavin kinase</fullName>
            <ecNumber evidence="15">2.7.1.26</ecNumber>
        </recommendedName>
        <alternativeName>
            <fullName evidence="15">Flavokinase</fullName>
        </alternativeName>
    </domain>
    <domain>
        <recommendedName>
            <fullName evidence="15">FMN adenylyltransferase</fullName>
            <ecNumber evidence="15">2.7.7.2</ecNumber>
        </recommendedName>
        <alternativeName>
            <fullName evidence="15">FAD pyrophosphorylase</fullName>
        </alternativeName>
        <alternativeName>
            <fullName evidence="15">FAD synthase</fullName>
        </alternativeName>
    </domain>
</protein>
<dbReference type="InterPro" id="IPR015864">
    <property type="entry name" value="FAD_synthase"/>
</dbReference>
<evidence type="ECO:0000256" key="9">
    <source>
        <dbReference type="ARBA" id="ARBA00022777"/>
    </source>
</evidence>
<evidence type="ECO:0000313" key="18">
    <source>
        <dbReference type="Proteomes" id="UP000002572"/>
    </source>
</evidence>
<evidence type="ECO:0000259" key="16">
    <source>
        <dbReference type="SMART" id="SM00904"/>
    </source>
</evidence>
<evidence type="ECO:0000256" key="14">
    <source>
        <dbReference type="ARBA" id="ARBA00049494"/>
    </source>
</evidence>
<dbReference type="OrthoDB" id="9803667at2"/>
<reference evidence="17 18" key="1">
    <citation type="submission" date="2010-12" db="EMBL/GenBank/DDBJ databases">
        <title>Complete sequence of Desulfurispirillum indicum S5.</title>
        <authorList>
            <consortium name="US DOE Joint Genome Institute"/>
            <person name="Lucas S."/>
            <person name="Copeland A."/>
            <person name="Lapidus A."/>
            <person name="Cheng J.-F."/>
            <person name="Goodwin L."/>
            <person name="Pitluck S."/>
            <person name="Chertkov O."/>
            <person name="Held B."/>
            <person name="Detter J.C."/>
            <person name="Han C."/>
            <person name="Tapia R."/>
            <person name="Land M."/>
            <person name="Hauser L."/>
            <person name="Kyrpides N."/>
            <person name="Ivanova N."/>
            <person name="Mikhailova N."/>
            <person name="Haggblom M."/>
            <person name="Rauschenbach I."/>
            <person name="Bini E."/>
            <person name="Woyke T."/>
        </authorList>
    </citation>
    <scope>NUCLEOTIDE SEQUENCE [LARGE SCALE GENOMIC DNA]</scope>
    <source>
        <strain evidence="18">ATCC BAA-1389 / DSM 22839 / S5</strain>
    </source>
</reference>
<dbReference type="AlphaFoldDB" id="E6W740"/>
<dbReference type="InParanoid" id="E6W740"/>
<dbReference type="EC" id="2.7.1.26" evidence="15"/>
<dbReference type="InterPro" id="IPR015865">
    <property type="entry name" value="Riboflavin_kinase_bac/euk"/>
</dbReference>
<name>E6W740_DESIS</name>
<dbReference type="STRING" id="653733.Selin_0362"/>
<dbReference type="RefSeq" id="WP_013505007.1">
    <property type="nucleotide sequence ID" value="NC_014836.1"/>
</dbReference>
<dbReference type="GO" id="GO:0006747">
    <property type="term" value="P:FAD biosynthetic process"/>
    <property type="evidence" value="ECO:0007669"/>
    <property type="project" value="UniProtKB-UniRule"/>
</dbReference>
<dbReference type="CDD" id="cd02064">
    <property type="entry name" value="FAD_synthetase_N"/>
    <property type="match status" value="1"/>
</dbReference>
<evidence type="ECO:0000256" key="15">
    <source>
        <dbReference type="PIRNR" id="PIRNR004491"/>
    </source>
</evidence>
<dbReference type="PANTHER" id="PTHR22749:SF6">
    <property type="entry name" value="RIBOFLAVIN KINASE"/>
    <property type="match status" value="1"/>
</dbReference>
<evidence type="ECO:0000256" key="4">
    <source>
        <dbReference type="ARBA" id="ARBA00022630"/>
    </source>
</evidence>
<keyword evidence="9 15" id="KW-0418">Kinase</keyword>
<dbReference type="SUPFAM" id="SSF52374">
    <property type="entry name" value="Nucleotidylyl transferase"/>
    <property type="match status" value="1"/>
</dbReference>
<keyword evidence="8 15" id="KW-0547">Nucleotide-binding</keyword>
<sequence>MEVYTSIDQVPPGRYQCPVLTIGNFDGVHLGHRRVFERLLASADETGSPALCLSFDPHPLKVLGRRDLKLLISREEKIQVIRSLGVNGLILHPFDMDFAALEPQRFVEQVLLEKLGIRKLVVGYDYAFGRNRAGDHHFFRHLRQQGLLDVEIVEPVSVDGTIVSSSLIRQLVQDGDMSAVARYLGRPYCLSGTVVEGDMRGKKIGFPTANLAYIQEILPPTGVYATVARVGNKSFVALTNIGYNPTFVERRVVSVETHILDFSRNLYGFPLELLFLERIRGEVKFASAQDLIAQIHKDIEHTRQRIDSHKHP</sequence>
<gene>
    <name evidence="17" type="ordered locus">Selin_0362</name>
</gene>
<dbReference type="Pfam" id="PF06574">
    <property type="entry name" value="FAD_syn"/>
    <property type="match status" value="1"/>
</dbReference>
<keyword evidence="6 15" id="KW-0808">Transferase</keyword>
<dbReference type="InterPro" id="IPR023468">
    <property type="entry name" value="Riboflavin_kinase"/>
</dbReference>
<dbReference type="InterPro" id="IPR023465">
    <property type="entry name" value="Riboflavin_kinase_dom_sf"/>
</dbReference>
<evidence type="ECO:0000256" key="5">
    <source>
        <dbReference type="ARBA" id="ARBA00022643"/>
    </source>
</evidence>
<evidence type="ECO:0000256" key="12">
    <source>
        <dbReference type="ARBA" id="ARBA00023268"/>
    </source>
</evidence>
<dbReference type="SMART" id="SM00904">
    <property type="entry name" value="Flavokinase"/>
    <property type="match status" value="1"/>
</dbReference>
<dbReference type="PANTHER" id="PTHR22749">
    <property type="entry name" value="RIBOFLAVIN KINASE/FMN ADENYLYLTRANSFERASE"/>
    <property type="match status" value="1"/>
</dbReference>
<evidence type="ECO:0000256" key="8">
    <source>
        <dbReference type="ARBA" id="ARBA00022741"/>
    </source>
</evidence>
<dbReference type="GO" id="GO:0003919">
    <property type="term" value="F:FMN adenylyltransferase activity"/>
    <property type="evidence" value="ECO:0007669"/>
    <property type="project" value="UniProtKB-UniRule"/>
</dbReference>
<evidence type="ECO:0000256" key="13">
    <source>
        <dbReference type="ARBA" id="ARBA00047880"/>
    </source>
</evidence>
<evidence type="ECO:0000256" key="10">
    <source>
        <dbReference type="ARBA" id="ARBA00022827"/>
    </source>
</evidence>
<dbReference type="Gene3D" id="3.40.50.620">
    <property type="entry name" value="HUPs"/>
    <property type="match status" value="1"/>
</dbReference>